<evidence type="ECO:0000256" key="5">
    <source>
        <dbReference type="ARBA" id="ARBA00022777"/>
    </source>
</evidence>
<feature type="binding site" evidence="10">
    <location>
        <position position="86"/>
    </location>
    <ligand>
        <name>glycerol</name>
        <dbReference type="ChEBI" id="CHEBI:17754"/>
    </ligand>
</feature>
<proteinExistence type="inferred from homology"/>
<dbReference type="InterPro" id="IPR005999">
    <property type="entry name" value="Glycerol_kin"/>
</dbReference>
<feature type="binding site" evidence="10">
    <location>
        <position position="252"/>
    </location>
    <ligand>
        <name>glycerol</name>
        <dbReference type="ChEBI" id="CHEBI:17754"/>
    </ligand>
</feature>
<evidence type="ECO:0000256" key="7">
    <source>
        <dbReference type="ARBA" id="ARBA00022840"/>
    </source>
</evidence>
<dbReference type="Gene3D" id="3.30.420.40">
    <property type="match status" value="2"/>
</dbReference>
<feature type="binding site" evidence="10">
    <location>
        <position position="252"/>
    </location>
    <ligand>
        <name>sn-glycerol 3-phosphate</name>
        <dbReference type="ChEBI" id="CHEBI:57597"/>
    </ligand>
</feature>
<comment type="catalytic activity">
    <reaction evidence="8 10">
        <text>glycerol + ATP = sn-glycerol 3-phosphate + ADP + H(+)</text>
        <dbReference type="Rhea" id="RHEA:21644"/>
        <dbReference type="ChEBI" id="CHEBI:15378"/>
        <dbReference type="ChEBI" id="CHEBI:17754"/>
        <dbReference type="ChEBI" id="CHEBI:30616"/>
        <dbReference type="ChEBI" id="CHEBI:57597"/>
        <dbReference type="ChEBI" id="CHEBI:456216"/>
        <dbReference type="EC" id="2.7.1.30"/>
    </reaction>
</comment>
<comment type="pathway">
    <text evidence="1 10">Polyol metabolism; glycerol degradation via glycerol kinase pathway; sn-glycerol 3-phosphate from glycerol: step 1/1.</text>
</comment>
<dbReference type="PANTHER" id="PTHR10196">
    <property type="entry name" value="SUGAR KINASE"/>
    <property type="match status" value="1"/>
</dbReference>
<dbReference type="UniPathway" id="UPA00618">
    <property type="reaction ID" value="UER00672"/>
</dbReference>
<feature type="binding site" evidence="10">
    <location>
        <position position="15"/>
    </location>
    <ligand>
        <name>ADP</name>
        <dbReference type="ChEBI" id="CHEBI:456216"/>
    </ligand>
</feature>
<evidence type="ECO:0000256" key="1">
    <source>
        <dbReference type="ARBA" id="ARBA00005190"/>
    </source>
</evidence>
<feature type="binding site" evidence="10">
    <location>
        <position position="419"/>
    </location>
    <ligand>
        <name>ATP</name>
        <dbReference type="ChEBI" id="CHEBI:30616"/>
    </ligand>
</feature>
<dbReference type="GO" id="GO:0004370">
    <property type="term" value="F:glycerol kinase activity"/>
    <property type="evidence" value="ECO:0007669"/>
    <property type="project" value="UniProtKB-UniRule"/>
</dbReference>
<reference evidence="14 15" key="1">
    <citation type="journal article" date="2019" name="Emerg. Microbes Infect.">
        <title>Comprehensive subspecies identification of 175 nontuberculous mycobacteria species based on 7547 genomic profiles.</title>
        <authorList>
            <person name="Matsumoto Y."/>
            <person name="Kinjo T."/>
            <person name="Motooka D."/>
            <person name="Nabeya D."/>
            <person name="Jung N."/>
            <person name="Uechi K."/>
            <person name="Horii T."/>
            <person name="Iida T."/>
            <person name="Fujita J."/>
            <person name="Nakamura S."/>
        </authorList>
    </citation>
    <scope>NUCLEOTIDE SEQUENCE [LARGE SCALE GENOMIC DNA]</scope>
    <source>
        <strain evidence="14 15">JCM 12405</strain>
    </source>
</reference>
<evidence type="ECO:0000313" key="14">
    <source>
        <dbReference type="EMBL" id="BBZ09233.1"/>
    </source>
</evidence>
<feature type="binding site" evidence="10">
    <location>
        <position position="85"/>
    </location>
    <ligand>
        <name>glycerol</name>
        <dbReference type="ChEBI" id="CHEBI:17754"/>
    </ligand>
</feature>
<evidence type="ECO:0000256" key="3">
    <source>
        <dbReference type="ARBA" id="ARBA00022679"/>
    </source>
</evidence>
<dbReference type="FunFam" id="3.30.420.40:FF:000008">
    <property type="entry name" value="Glycerol kinase"/>
    <property type="match status" value="1"/>
</dbReference>
<evidence type="ECO:0000256" key="8">
    <source>
        <dbReference type="ARBA" id="ARBA00052101"/>
    </source>
</evidence>
<evidence type="ECO:0000313" key="15">
    <source>
        <dbReference type="Proteomes" id="UP000467201"/>
    </source>
</evidence>
<dbReference type="SUPFAM" id="SSF53067">
    <property type="entry name" value="Actin-like ATPase domain"/>
    <property type="match status" value="2"/>
</dbReference>
<dbReference type="GO" id="GO:0019563">
    <property type="term" value="P:glycerol catabolic process"/>
    <property type="evidence" value="ECO:0007669"/>
    <property type="project" value="UniProtKB-UniRule"/>
</dbReference>
<feature type="binding site" evidence="10">
    <location>
        <position position="274"/>
    </location>
    <ligand>
        <name>ADP</name>
        <dbReference type="ChEBI" id="CHEBI:456216"/>
    </ligand>
</feature>
<feature type="binding site" evidence="10">
    <location>
        <position position="318"/>
    </location>
    <ligand>
        <name>ATP</name>
        <dbReference type="ChEBI" id="CHEBI:30616"/>
    </ligand>
</feature>
<dbReference type="AlphaFoldDB" id="A0A7I7VYJ2"/>
<dbReference type="NCBIfam" id="NF000756">
    <property type="entry name" value="PRK00047.1"/>
    <property type="match status" value="1"/>
</dbReference>
<keyword evidence="3 10" id="KW-0808">Transferase</keyword>
<dbReference type="FunFam" id="3.30.420.40:FF:000007">
    <property type="entry name" value="Glycerol kinase"/>
    <property type="match status" value="1"/>
</dbReference>
<evidence type="ECO:0000256" key="10">
    <source>
        <dbReference type="HAMAP-Rule" id="MF_00186"/>
    </source>
</evidence>
<evidence type="ECO:0000259" key="13">
    <source>
        <dbReference type="Pfam" id="PF02782"/>
    </source>
</evidence>
<dbReference type="Pfam" id="PF00370">
    <property type="entry name" value="FGGY_N"/>
    <property type="match status" value="1"/>
</dbReference>
<dbReference type="PROSITE" id="PS00445">
    <property type="entry name" value="FGGY_KINASES_2"/>
    <property type="match status" value="1"/>
</dbReference>
<dbReference type="GO" id="GO:0005524">
    <property type="term" value="F:ATP binding"/>
    <property type="evidence" value="ECO:0007669"/>
    <property type="project" value="UniProtKB-UniRule"/>
</dbReference>
<feature type="binding site" evidence="10">
    <location>
        <position position="15"/>
    </location>
    <ligand>
        <name>ATP</name>
        <dbReference type="ChEBI" id="CHEBI:30616"/>
    </ligand>
</feature>
<dbReference type="PANTHER" id="PTHR10196:SF69">
    <property type="entry name" value="GLYCEROL KINASE"/>
    <property type="match status" value="1"/>
</dbReference>
<feature type="domain" description="Carbohydrate kinase FGGY N-terminal" evidence="12">
    <location>
        <begin position="8"/>
        <end position="259"/>
    </location>
</feature>
<dbReference type="InterPro" id="IPR018483">
    <property type="entry name" value="Carb_kinase_FGGY_CS"/>
</dbReference>
<dbReference type="InterPro" id="IPR018484">
    <property type="entry name" value="FGGY_N"/>
</dbReference>
<name>A0A7I7VYJ2_9MYCO</name>
<feature type="binding site" evidence="10">
    <location>
        <position position="16"/>
    </location>
    <ligand>
        <name>ATP</name>
        <dbReference type="ChEBI" id="CHEBI:30616"/>
    </ligand>
</feature>
<feature type="binding site" evidence="10">
    <location>
        <position position="86"/>
    </location>
    <ligand>
        <name>sn-glycerol 3-phosphate</name>
        <dbReference type="ChEBI" id="CHEBI:57597"/>
    </ligand>
</feature>
<evidence type="ECO:0000256" key="6">
    <source>
        <dbReference type="ARBA" id="ARBA00022798"/>
    </source>
</evidence>
<feature type="binding site" evidence="10">
    <location>
        <position position="15"/>
    </location>
    <ligand>
        <name>sn-glycerol 3-phosphate</name>
        <dbReference type="ChEBI" id="CHEBI:57597"/>
    </ligand>
</feature>
<accession>A0A7I7VYJ2</accession>
<dbReference type="CDD" id="cd07769">
    <property type="entry name" value="ASKHA_NBD_FGGY_GK"/>
    <property type="match status" value="1"/>
</dbReference>
<feature type="binding site" evidence="10">
    <location>
        <position position="253"/>
    </location>
    <ligand>
        <name>glycerol</name>
        <dbReference type="ChEBI" id="CHEBI:17754"/>
    </ligand>
</feature>
<organism evidence="14 15">
    <name type="scientific">Mycolicibacterium doricum</name>
    <dbReference type="NCBI Taxonomy" id="126673"/>
    <lineage>
        <taxon>Bacteria</taxon>
        <taxon>Bacillati</taxon>
        <taxon>Actinomycetota</taxon>
        <taxon>Actinomycetes</taxon>
        <taxon>Mycobacteriales</taxon>
        <taxon>Mycobacteriaceae</taxon>
        <taxon>Mycolicibacterium</taxon>
    </lineage>
</organism>
<keyword evidence="5 10" id="KW-0418">Kinase</keyword>
<dbReference type="Pfam" id="PF02782">
    <property type="entry name" value="FGGY_C"/>
    <property type="match status" value="1"/>
</dbReference>
<comment type="function">
    <text evidence="9 10">Key enzyme in the regulation of glycerol uptake and metabolism. Catalyzes the phosphorylation of glycerol to yield sn-glycerol 3-phosphate.</text>
</comment>
<feature type="binding site" evidence="10">
    <location>
        <position position="274"/>
    </location>
    <ligand>
        <name>ATP</name>
        <dbReference type="ChEBI" id="CHEBI:30616"/>
    </ligand>
</feature>
<feature type="binding site" evidence="10">
    <location>
        <position position="137"/>
    </location>
    <ligand>
        <name>sn-glycerol 3-phosphate</name>
        <dbReference type="ChEBI" id="CHEBI:57597"/>
    </ligand>
</feature>
<dbReference type="PROSITE" id="PS00933">
    <property type="entry name" value="FGGY_KINASES_1"/>
    <property type="match status" value="1"/>
</dbReference>
<feature type="binding site" evidence="10">
    <location>
        <position position="85"/>
    </location>
    <ligand>
        <name>sn-glycerol 3-phosphate</name>
        <dbReference type="ChEBI" id="CHEBI:57597"/>
    </ligand>
</feature>
<keyword evidence="7 10" id="KW-0067">ATP-binding</keyword>
<dbReference type="InterPro" id="IPR043129">
    <property type="entry name" value="ATPase_NBD"/>
</dbReference>
<feature type="binding site" evidence="10">
    <location>
        <position position="19"/>
    </location>
    <ligand>
        <name>ADP</name>
        <dbReference type="ChEBI" id="CHEBI:456216"/>
    </ligand>
</feature>
<dbReference type="EC" id="2.7.1.30" evidence="10"/>
<feature type="domain" description="Carbohydrate kinase FGGY C-terminal" evidence="13">
    <location>
        <begin position="269"/>
        <end position="458"/>
    </location>
</feature>
<dbReference type="KEGG" id="mdr:MDOR_34020"/>
<evidence type="ECO:0000259" key="12">
    <source>
        <dbReference type="Pfam" id="PF00370"/>
    </source>
</evidence>
<dbReference type="NCBIfam" id="TIGR01311">
    <property type="entry name" value="glycerol_kin"/>
    <property type="match status" value="1"/>
</dbReference>
<comment type="activity regulation">
    <text evidence="10">Inhibited by fructose 1,6-bisphosphate (FBP).</text>
</comment>
<gene>
    <name evidence="10 14" type="primary">glpK</name>
    <name evidence="14" type="ORF">MDOR_34020</name>
</gene>
<dbReference type="RefSeq" id="WP_085191872.1">
    <property type="nucleotide sequence ID" value="NZ_AP022605.1"/>
</dbReference>
<dbReference type="PIRSF" id="PIRSF000538">
    <property type="entry name" value="GlpK"/>
    <property type="match status" value="1"/>
</dbReference>
<dbReference type="InterPro" id="IPR000577">
    <property type="entry name" value="Carb_kinase_FGGY"/>
</dbReference>
<keyword evidence="4 10" id="KW-0547">Nucleotide-binding</keyword>
<evidence type="ECO:0000256" key="11">
    <source>
        <dbReference type="RuleBase" id="RU003733"/>
    </source>
</evidence>
<dbReference type="InterPro" id="IPR018485">
    <property type="entry name" value="FGGY_C"/>
</dbReference>
<dbReference type="OrthoDB" id="9805576at2"/>
<dbReference type="Proteomes" id="UP000467201">
    <property type="component" value="Chromosome"/>
</dbReference>
<feature type="binding site" evidence="10">
    <location>
        <position position="419"/>
    </location>
    <ligand>
        <name>ADP</name>
        <dbReference type="ChEBI" id="CHEBI:456216"/>
    </ligand>
</feature>
<dbReference type="HAMAP" id="MF_00186">
    <property type="entry name" value="Glycerol_kin"/>
    <property type="match status" value="1"/>
</dbReference>
<feature type="binding site" evidence="10">
    <location>
        <position position="322"/>
    </location>
    <ligand>
        <name>ATP</name>
        <dbReference type="ChEBI" id="CHEBI:30616"/>
    </ligand>
</feature>
<dbReference type="EMBL" id="AP022605">
    <property type="protein sequence ID" value="BBZ09233.1"/>
    <property type="molecule type" value="Genomic_DNA"/>
</dbReference>
<keyword evidence="6 10" id="KW-0319">Glycerol metabolism</keyword>
<protein>
    <recommendedName>
        <fullName evidence="10">Glycerol kinase</fullName>
        <ecNumber evidence="10">2.7.1.30</ecNumber>
    </recommendedName>
    <alternativeName>
        <fullName evidence="10">ATP:glycerol 3-phosphotransferase</fullName>
    </alternativeName>
    <alternativeName>
        <fullName evidence="10">Glycerokinase</fullName>
        <shortName evidence="10">GK</shortName>
    </alternativeName>
</protein>
<feature type="binding site" evidence="10">
    <location>
        <position position="318"/>
    </location>
    <ligand>
        <name>ADP</name>
        <dbReference type="ChEBI" id="CHEBI:456216"/>
    </ligand>
</feature>
<dbReference type="GO" id="GO:0006072">
    <property type="term" value="P:glycerol-3-phosphate metabolic process"/>
    <property type="evidence" value="ECO:0007669"/>
    <property type="project" value="InterPro"/>
</dbReference>
<evidence type="ECO:0000256" key="9">
    <source>
        <dbReference type="ARBA" id="ARBA00054633"/>
    </source>
</evidence>
<feature type="binding site" evidence="10">
    <location>
        <position position="137"/>
    </location>
    <ligand>
        <name>glycerol</name>
        <dbReference type="ChEBI" id="CHEBI:17754"/>
    </ligand>
</feature>
<feature type="binding site" evidence="10">
    <location>
        <position position="17"/>
    </location>
    <ligand>
        <name>ATP</name>
        <dbReference type="ChEBI" id="CHEBI:30616"/>
    </ligand>
</feature>
<evidence type="ECO:0000256" key="4">
    <source>
        <dbReference type="ARBA" id="ARBA00022741"/>
    </source>
</evidence>
<comment type="similarity">
    <text evidence="2 10 11">Belongs to the FGGY kinase family.</text>
</comment>
<feature type="binding site" evidence="10">
    <location>
        <position position="423"/>
    </location>
    <ligand>
        <name>ADP</name>
        <dbReference type="ChEBI" id="CHEBI:456216"/>
    </ligand>
</feature>
<sequence length="508" mass="55232">MAESPQFAVAIDQGTTSTRCMIFDHDGAEVGRHQLEHEQILPRAGWVEHNPVEIWERTASVIQSALNRTNLSSSDLSALGITNQRETALVWNRRTGRPYYNAIVWQDTRTDRIATALDRDGRGDVIRCKAGLPPATYFSGAKVQWILDNVDGVREAAEKGDAIFGTADSWVVWNLTGGPRGGVHVTDVTNASRTMLMNLETLDWDDELLSFFGIPRQMLPEIKPSSCPDCHGVTREDGPLGGEVPITGILGDQQAAMVGQVCLSPGEAKNTYGTGNFLLLNTGEDIVRSDNGLLTTVCYQFGDAKPVYALEGSIAVTGSAVQWLRDQLGIISSASQSEALARQVDDNGGVYFVPAFSGLFAPYWRSDARGAIVGLSRFNTNAHVARATLEAICYQSRDVVDAMEADSGVHLEVLKVDGGITANDLCMQIQADVLGVDVVRPVVAETTALGAGYAAGLAVGFWDGADDLRRNWQEDKRWTPQWSSDQRAAGYAGWRKAVQRTLDWVDVL</sequence>
<dbReference type="GO" id="GO:0005829">
    <property type="term" value="C:cytosol"/>
    <property type="evidence" value="ECO:0007669"/>
    <property type="project" value="UniProtKB-ARBA"/>
</dbReference>
<evidence type="ECO:0000256" key="2">
    <source>
        <dbReference type="ARBA" id="ARBA00009156"/>
    </source>
</evidence>